<dbReference type="PANTHER" id="PTHR37540:SF5">
    <property type="entry name" value="TRANSCRIPTION FACTOR DOMAIN-CONTAINING PROTEIN"/>
    <property type="match status" value="1"/>
</dbReference>
<organism evidence="2 3">
    <name type="scientific">Lophiotrema nucula</name>
    <dbReference type="NCBI Taxonomy" id="690887"/>
    <lineage>
        <taxon>Eukaryota</taxon>
        <taxon>Fungi</taxon>
        <taxon>Dikarya</taxon>
        <taxon>Ascomycota</taxon>
        <taxon>Pezizomycotina</taxon>
        <taxon>Dothideomycetes</taxon>
        <taxon>Pleosporomycetidae</taxon>
        <taxon>Pleosporales</taxon>
        <taxon>Lophiotremataceae</taxon>
        <taxon>Lophiotrema</taxon>
    </lineage>
</organism>
<dbReference type="Proteomes" id="UP000799770">
    <property type="component" value="Unassembled WGS sequence"/>
</dbReference>
<name>A0A6A5ZM18_9PLEO</name>
<feature type="region of interest" description="Disordered" evidence="1">
    <location>
        <begin position="1"/>
        <end position="66"/>
    </location>
</feature>
<feature type="compositionally biased region" description="Polar residues" evidence="1">
    <location>
        <begin position="89"/>
        <end position="101"/>
    </location>
</feature>
<dbReference type="OrthoDB" id="4159781at2759"/>
<keyword evidence="3" id="KW-1185">Reference proteome</keyword>
<evidence type="ECO:0000313" key="3">
    <source>
        <dbReference type="Proteomes" id="UP000799770"/>
    </source>
</evidence>
<dbReference type="EMBL" id="ML977313">
    <property type="protein sequence ID" value="KAF2120439.1"/>
    <property type="molecule type" value="Genomic_DNA"/>
</dbReference>
<evidence type="ECO:0000256" key="1">
    <source>
        <dbReference type="SAM" id="MobiDB-lite"/>
    </source>
</evidence>
<feature type="compositionally biased region" description="Polar residues" evidence="1">
    <location>
        <begin position="49"/>
        <end position="61"/>
    </location>
</feature>
<dbReference type="AlphaFoldDB" id="A0A6A5ZM18"/>
<feature type="region of interest" description="Disordered" evidence="1">
    <location>
        <begin position="635"/>
        <end position="658"/>
    </location>
</feature>
<sequence>MEDDGGFTFITANNPAGFKKKKIMTTVRKKAMGSYLQNEKERKPRQSREPSTGSRSSIGSTEQEAVEAIIANEEALKIFRGESRRAGRRTSSPTKSPASSGNDRHSVSIPSPENQLVRMPQPVDMAILEQAPMVRPPRTDVKLVYDATAPRPFQSVGKSVDPFKTMHQANHPSISVEYLKFHCSRAFGTRAMGQHWIPTLVKSPHAFLSTLCIASAHHDAVSDMQFESLHTTALRQEVIHLISQNLVNPSSRIDDYNIIAVTQLIASEMIAGGEATLDYHEAGVAKMVTQRGGLNQLGVKGRLASTLSWVSLESAVLRETKPRSMYADFCTSAQTKNYPPTATIPESPLFCPRSDLNTVKRSSRSSSSPRTLDLLKDIRMMMEFFLHETKHSRQNSQSLKNLYKKITTEYPSAADMQKTTVLTVSDWTYEAVRIAAVIQATAMVRRIPLSEALKVSAHTNAPTSLYSSSNASKSSDSLVSPTAIRHDSPLTSFSTSPSYVTSADSNFSSYFPPQSKSTSKFSISSSTTDFSSFFPAPAAPAPTGPSALLANLKTALDNSDLSDVWNDMAGVLFWISLVVGAASRKSDKVLKKWFSALAIRCSIVLCFEHPEAIHSTLLRMTEFVEAAGYGTNDEVVRRTSSTSKRRESSIAAGKRRRV</sequence>
<feature type="compositionally biased region" description="Basic and acidic residues" evidence="1">
    <location>
        <begin position="38"/>
        <end position="48"/>
    </location>
</feature>
<evidence type="ECO:0008006" key="4">
    <source>
        <dbReference type="Google" id="ProtNLM"/>
    </source>
</evidence>
<dbReference type="PANTHER" id="PTHR37540">
    <property type="entry name" value="TRANSCRIPTION FACTOR (ACR-2), PUTATIVE-RELATED-RELATED"/>
    <property type="match status" value="1"/>
</dbReference>
<protein>
    <recommendedName>
        <fullName evidence="4">Fungal-specific transcription factor domain-containing protein</fullName>
    </recommendedName>
</protein>
<feature type="region of interest" description="Disordered" evidence="1">
    <location>
        <begin position="80"/>
        <end position="114"/>
    </location>
</feature>
<proteinExistence type="predicted"/>
<evidence type="ECO:0000313" key="2">
    <source>
        <dbReference type="EMBL" id="KAF2120439.1"/>
    </source>
</evidence>
<feature type="compositionally biased region" description="Basic residues" evidence="1">
    <location>
        <begin position="18"/>
        <end position="31"/>
    </location>
</feature>
<reference evidence="2" key="1">
    <citation type="journal article" date="2020" name="Stud. Mycol.">
        <title>101 Dothideomycetes genomes: a test case for predicting lifestyles and emergence of pathogens.</title>
        <authorList>
            <person name="Haridas S."/>
            <person name="Albert R."/>
            <person name="Binder M."/>
            <person name="Bloem J."/>
            <person name="Labutti K."/>
            <person name="Salamov A."/>
            <person name="Andreopoulos B."/>
            <person name="Baker S."/>
            <person name="Barry K."/>
            <person name="Bills G."/>
            <person name="Bluhm B."/>
            <person name="Cannon C."/>
            <person name="Castanera R."/>
            <person name="Culley D."/>
            <person name="Daum C."/>
            <person name="Ezra D."/>
            <person name="Gonzalez J."/>
            <person name="Henrissat B."/>
            <person name="Kuo A."/>
            <person name="Liang C."/>
            <person name="Lipzen A."/>
            <person name="Lutzoni F."/>
            <person name="Magnuson J."/>
            <person name="Mondo S."/>
            <person name="Nolan M."/>
            <person name="Ohm R."/>
            <person name="Pangilinan J."/>
            <person name="Park H.-J."/>
            <person name="Ramirez L."/>
            <person name="Alfaro M."/>
            <person name="Sun H."/>
            <person name="Tritt A."/>
            <person name="Yoshinaga Y."/>
            <person name="Zwiers L.-H."/>
            <person name="Turgeon B."/>
            <person name="Goodwin S."/>
            <person name="Spatafora J."/>
            <person name="Crous P."/>
            <person name="Grigoriev I."/>
        </authorList>
    </citation>
    <scope>NUCLEOTIDE SEQUENCE</scope>
    <source>
        <strain evidence="2">CBS 627.86</strain>
    </source>
</reference>
<accession>A0A6A5ZM18</accession>
<gene>
    <name evidence="2" type="ORF">BDV96DRAFT_485209</name>
</gene>